<keyword evidence="2" id="KW-1185">Reference proteome</keyword>
<reference evidence="1 2" key="1">
    <citation type="submission" date="2014-03" db="EMBL/GenBank/DDBJ databases">
        <title>The draft genome sequence of Thalassospira alkalitolerans JCM 18968.</title>
        <authorList>
            <person name="Lai Q."/>
            <person name="Shao Z."/>
        </authorList>
    </citation>
    <scope>NUCLEOTIDE SEQUENCE [LARGE SCALE GENOMIC DNA]</scope>
    <source>
        <strain evidence="1 2">JCM 18968</strain>
    </source>
</reference>
<sequence>MAHAPEIKSRARALYVFDRYDLTKVAERIGVSVGTVRRWKSQAGAEGDCWDRSRTAASMASTGTDNMVTMLVEDYVQLHLAVIEDLKTAKDIKPMDKAEALAGLADAFNKTINAAGRASPKISELAVAQDVIKRLGDYVAEQFPQHGEAFVEILQPFGTELSAVYG</sequence>
<gene>
    <name evidence="1" type="ORF">TALK_04740</name>
</gene>
<evidence type="ECO:0000313" key="2">
    <source>
        <dbReference type="Proteomes" id="UP000193396"/>
    </source>
</evidence>
<name>A0A1Y2LF51_9PROT</name>
<dbReference type="InterPro" id="IPR014926">
    <property type="entry name" value="Phage_D3112_Orf24"/>
</dbReference>
<dbReference type="STRING" id="1293890.TALK_04740"/>
<dbReference type="InterPro" id="IPR009057">
    <property type="entry name" value="Homeodomain-like_sf"/>
</dbReference>
<proteinExistence type="predicted"/>
<accession>A0A1Y2LF51</accession>
<dbReference type="Pfam" id="PF08822">
    <property type="entry name" value="DUF1804"/>
    <property type="match status" value="1"/>
</dbReference>
<dbReference type="EMBL" id="JFKB01000002">
    <property type="protein sequence ID" value="OSQ49631.1"/>
    <property type="molecule type" value="Genomic_DNA"/>
</dbReference>
<organism evidence="1 2">
    <name type="scientific">Thalassospira alkalitolerans</name>
    <dbReference type="NCBI Taxonomy" id="1293890"/>
    <lineage>
        <taxon>Bacteria</taxon>
        <taxon>Pseudomonadati</taxon>
        <taxon>Pseudomonadota</taxon>
        <taxon>Alphaproteobacteria</taxon>
        <taxon>Rhodospirillales</taxon>
        <taxon>Thalassospiraceae</taxon>
        <taxon>Thalassospira</taxon>
    </lineage>
</organism>
<dbReference type="RefSeq" id="WP_085616360.1">
    <property type="nucleotide sequence ID" value="NZ_JFKB01000002.1"/>
</dbReference>
<dbReference type="Proteomes" id="UP000193396">
    <property type="component" value="Unassembled WGS sequence"/>
</dbReference>
<dbReference type="AlphaFoldDB" id="A0A1Y2LF51"/>
<dbReference type="OrthoDB" id="5676847at2"/>
<comment type="caution">
    <text evidence="1">The sequence shown here is derived from an EMBL/GenBank/DDBJ whole genome shotgun (WGS) entry which is preliminary data.</text>
</comment>
<dbReference type="SUPFAM" id="SSF46689">
    <property type="entry name" value="Homeodomain-like"/>
    <property type="match status" value="1"/>
</dbReference>
<evidence type="ECO:0000313" key="1">
    <source>
        <dbReference type="EMBL" id="OSQ49631.1"/>
    </source>
</evidence>
<protein>
    <submittedName>
        <fullName evidence="1">Uncharacterized protein</fullName>
    </submittedName>
</protein>